<dbReference type="EMBL" id="JARKIF010000008">
    <property type="protein sequence ID" value="KAJ7633204.1"/>
    <property type="molecule type" value="Genomic_DNA"/>
</dbReference>
<proteinExistence type="predicted"/>
<gene>
    <name evidence="1" type="ORF">FB45DRAFT_1027305</name>
</gene>
<keyword evidence="2" id="KW-1185">Reference proteome</keyword>
<dbReference type="Proteomes" id="UP001221142">
    <property type="component" value="Unassembled WGS sequence"/>
</dbReference>
<dbReference type="AlphaFoldDB" id="A0AAD7BXT3"/>
<accession>A0AAD7BXT3</accession>
<organism evidence="1 2">
    <name type="scientific">Roridomyces roridus</name>
    <dbReference type="NCBI Taxonomy" id="1738132"/>
    <lineage>
        <taxon>Eukaryota</taxon>
        <taxon>Fungi</taxon>
        <taxon>Dikarya</taxon>
        <taxon>Basidiomycota</taxon>
        <taxon>Agaricomycotina</taxon>
        <taxon>Agaricomycetes</taxon>
        <taxon>Agaricomycetidae</taxon>
        <taxon>Agaricales</taxon>
        <taxon>Marasmiineae</taxon>
        <taxon>Mycenaceae</taxon>
        <taxon>Roridomyces</taxon>
    </lineage>
</organism>
<sequence length="125" mass="13511">MFSEIPQLLASSNANIRLETAKLITALTSHDSFAAPADVLNQVVKKLELALHDKDTVLVEEALNSLIQIAIWLPGAEAIVASNALEYAQELVASTNLELGIRAAVYGRRIGRGSNLIFDLPLFVN</sequence>
<dbReference type="SUPFAM" id="SSF48371">
    <property type="entry name" value="ARM repeat"/>
    <property type="match status" value="1"/>
</dbReference>
<reference evidence="1" key="1">
    <citation type="submission" date="2023-03" db="EMBL/GenBank/DDBJ databases">
        <title>Massive genome expansion in bonnet fungi (Mycena s.s.) driven by repeated elements and novel gene families across ecological guilds.</title>
        <authorList>
            <consortium name="Lawrence Berkeley National Laboratory"/>
            <person name="Harder C.B."/>
            <person name="Miyauchi S."/>
            <person name="Viragh M."/>
            <person name="Kuo A."/>
            <person name="Thoen E."/>
            <person name="Andreopoulos B."/>
            <person name="Lu D."/>
            <person name="Skrede I."/>
            <person name="Drula E."/>
            <person name="Henrissat B."/>
            <person name="Morin E."/>
            <person name="Kohler A."/>
            <person name="Barry K."/>
            <person name="LaButti K."/>
            <person name="Morin E."/>
            <person name="Salamov A."/>
            <person name="Lipzen A."/>
            <person name="Mereny Z."/>
            <person name="Hegedus B."/>
            <person name="Baldrian P."/>
            <person name="Stursova M."/>
            <person name="Weitz H."/>
            <person name="Taylor A."/>
            <person name="Grigoriev I.V."/>
            <person name="Nagy L.G."/>
            <person name="Martin F."/>
            <person name="Kauserud H."/>
        </authorList>
    </citation>
    <scope>NUCLEOTIDE SEQUENCE</scope>
    <source>
        <strain evidence="1">9284</strain>
    </source>
</reference>
<evidence type="ECO:0000313" key="2">
    <source>
        <dbReference type="Proteomes" id="UP001221142"/>
    </source>
</evidence>
<dbReference type="Gene3D" id="1.25.10.10">
    <property type="entry name" value="Leucine-rich Repeat Variant"/>
    <property type="match status" value="1"/>
</dbReference>
<dbReference type="InterPro" id="IPR016024">
    <property type="entry name" value="ARM-type_fold"/>
</dbReference>
<evidence type="ECO:0000313" key="1">
    <source>
        <dbReference type="EMBL" id="KAJ7633204.1"/>
    </source>
</evidence>
<comment type="caution">
    <text evidence="1">The sequence shown here is derived from an EMBL/GenBank/DDBJ whole genome shotgun (WGS) entry which is preliminary data.</text>
</comment>
<dbReference type="InterPro" id="IPR011989">
    <property type="entry name" value="ARM-like"/>
</dbReference>
<name>A0AAD7BXT3_9AGAR</name>
<protein>
    <submittedName>
        <fullName evidence="1">Uncharacterized protein</fullName>
    </submittedName>
</protein>